<dbReference type="AlphaFoldDB" id="A0A239LIR8"/>
<proteinExistence type="predicted"/>
<reference evidence="1 2" key="1">
    <citation type="submission" date="2017-06" db="EMBL/GenBank/DDBJ databases">
        <authorList>
            <person name="Kim H.J."/>
            <person name="Triplett B.A."/>
        </authorList>
    </citation>
    <scope>NUCLEOTIDE SEQUENCE [LARGE SCALE GENOMIC DNA]</scope>
    <source>
        <strain evidence="1 2">CGMCC 4.1858</strain>
    </source>
</reference>
<keyword evidence="2" id="KW-1185">Reference proteome</keyword>
<gene>
    <name evidence="1" type="ORF">SAMN05216252_12041</name>
</gene>
<protein>
    <submittedName>
        <fullName evidence="1">Uncharacterized protein</fullName>
    </submittedName>
</protein>
<accession>A0A239LIR8</accession>
<dbReference type="OrthoDB" id="3689200at2"/>
<evidence type="ECO:0000313" key="1">
    <source>
        <dbReference type="EMBL" id="SNT30486.1"/>
    </source>
</evidence>
<sequence length="111" mass="12245">MTTGDDDRVFTGHWVFETNLRPLCEAVAHFTGYAFDDWDWQAIDGALPATDAERHDGWYAHPLSGRVPLTLLVADDPGSAVVFVRFAGEPGEAERGRIEAALHIFSTWAVS</sequence>
<name>A0A239LIR8_9ACTN</name>
<dbReference type="RefSeq" id="WP_089227032.1">
    <property type="nucleotide sequence ID" value="NZ_FZOF01000020.1"/>
</dbReference>
<dbReference type="EMBL" id="FZOF01000020">
    <property type="protein sequence ID" value="SNT30486.1"/>
    <property type="molecule type" value="Genomic_DNA"/>
</dbReference>
<dbReference type="Proteomes" id="UP000198280">
    <property type="component" value="Unassembled WGS sequence"/>
</dbReference>
<organism evidence="1 2">
    <name type="scientific">Actinacidiphila glaucinigra</name>
    <dbReference type="NCBI Taxonomy" id="235986"/>
    <lineage>
        <taxon>Bacteria</taxon>
        <taxon>Bacillati</taxon>
        <taxon>Actinomycetota</taxon>
        <taxon>Actinomycetes</taxon>
        <taxon>Kitasatosporales</taxon>
        <taxon>Streptomycetaceae</taxon>
        <taxon>Actinacidiphila</taxon>
    </lineage>
</organism>
<evidence type="ECO:0000313" key="2">
    <source>
        <dbReference type="Proteomes" id="UP000198280"/>
    </source>
</evidence>